<protein>
    <recommendedName>
        <fullName evidence="3">DNA-directed DNA polymerase family A palm domain-containing protein</fullName>
    </recommendedName>
</protein>
<reference evidence="1 2" key="1">
    <citation type="submission" date="2018-05" db="EMBL/GenBank/DDBJ databases">
        <title>Marinifilum breve JC075T sp. nov., a marine bacterium isolated from Yongle Blue Hole in the South China Sea.</title>
        <authorList>
            <person name="Fu T."/>
        </authorList>
    </citation>
    <scope>NUCLEOTIDE SEQUENCE [LARGE SCALE GENOMIC DNA]</scope>
    <source>
        <strain evidence="1 2">JC075</strain>
    </source>
</reference>
<proteinExistence type="predicted"/>
<keyword evidence="2" id="KW-1185">Reference proteome</keyword>
<sequence length="401" mass="48233">MMEKNYLYFSELEELVDINKKSFNYKETNLKVEKLIKLNHSIIYTYLNNETKTHKEYIEIGSEKLKSITDRTNYTKYIEFLESFRIISRNHHYFTGYSNGEYVGNEFSKQMLILDSLKDCRNDIKSKQYKTKEENTIKKNMNCIVKDKELIKHLKRDLKSLKVISMNNDIKCQYKKFLNDNINLGQIQNQDFRFSFIGHRLYTNVSNISKEARKLLSFDGKTPLIEFDVKSCHLLMLLKFLKVYKVDQLYHQEYSLMKEVITSPEQDIYNYISDNDYEKRPYWKEKTLQFLNSEGENKGTNKRFFDKFPLIAEWIRIWKQQFKDSEGNVKKDILFNILTEYESDLIINNITTKVYKRIRAIKIITLHDAIYVGKKSGLKDEDKEMVYRIWNENIQDFIYKL</sequence>
<evidence type="ECO:0000313" key="1">
    <source>
        <dbReference type="EMBL" id="PXY01410.1"/>
    </source>
</evidence>
<comment type="caution">
    <text evidence="1">The sequence shown here is derived from an EMBL/GenBank/DDBJ whole genome shotgun (WGS) entry which is preliminary data.</text>
</comment>
<gene>
    <name evidence="1" type="ORF">DF185_07960</name>
</gene>
<dbReference type="EMBL" id="QFLI01000003">
    <property type="protein sequence ID" value="PXY01410.1"/>
    <property type="molecule type" value="Genomic_DNA"/>
</dbReference>
<dbReference type="Proteomes" id="UP000248079">
    <property type="component" value="Unassembled WGS sequence"/>
</dbReference>
<evidence type="ECO:0000313" key="2">
    <source>
        <dbReference type="Proteomes" id="UP000248079"/>
    </source>
</evidence>
<organism evidence="1 2">
    <name type="scientific">Marinifilum breve</name>
    <dbReference type="NCBI Taxonomy" id="2184082"/>
    <lineage>
        <taxon>Bacteria</taxon>
        <taxon>Pseudomonadati</taxon>
        <taxon>Bacteroidota</taxon>
        <taxon>Bacteroidia</taxon>
        <taxon>Marinilabiliales</taxon>
        <taxon>Marinifilaceae</taxon>
    </lineage>
</organism>
<accession>A0A2V4A255</accession>
<evidence type="ECO:0008006" key="3">
    <source>
        <dbReference type="Google" id="ProtNLM"/>
    </source>
</evidence>
<dbReference type="AlphaFoldDB" id="A0A2V4A255"/>
<name>A0A2V4A255_9BACT</name>